<dbReference type="Gene3D" id="3.30.420.10">
    <property type="entry name" value="Ribonuclease H-like superfamily/Ribonuclease H"/>
    <property type="match status" value="1"/>
</dbReference>
<keyword evidence="3" id="KW-1185">Reference proteome</keyword>
<sequence>MHKGSPRYPQSQGSVERGNAILKTKLAKWMEYNRSKHWTEGLSIVTHAMNVSTRVTNCMPYELVFNKNPQTYYALLDDFDDNEIISEEQLNIDFEENLDTDF</sequence>
<protein>
    <submittedName>
        <fullName evidence="2">3798_t:CDS:1</fullName>
    </submittedName>
</protein>
<dbReference type="InterPro" id="IPR001584">
    <property type="entry name" value="Integrase_cat-core"/>
</dbReference>
<dbReference type="SUPFAM" id="SSF53098">
    <property type="entry name" value="Ribonuclease H-like"/>
    <property type="match status" value="1"/>
</dbReference>
<feature type="domain" description="Integrase catalytic" evidence="1">
    <location>
        <begin position="1"/>
        <end position="77"/>
    </location>
</feature>
<comment type="caution">
    <text evidence="2">The sequence shown here is derived from an EMBL/GenBank/DDBJ whole genome shotgun (WGS) entry which is preliminary data.</text>
</comment>
<accession>A0A9N9FN50</accession>
<evidence type="ECO:0000313" key="2">
    <source>
        <dbReference type="EMBL" id="CAG8548115.1"/>
    </source>
</evidence>
<dbReference type="GO" id="GO:0005634">
    <property type="term" value="C:nucleus"/>
    <property type="evidence" value="ECO:0007669"/>
    <property type="project" value="UniProtKB-ARBA"/>
</dbReference>
<dbReference type="GO" id="GO:0003676">
    <property type="term" value="F:nucleic acid binding"/>
    <property type="evidence" value="ECO:0007669"/>
    <property type="project" value="InterPro"/>
</dbReference>
<evidence type="ECO:0000313" key="3">
    <source>
        <dbReference type="Proteomes" id="UP000789739"/>
    </source>
</evidence>
<reference evidence="2" key="1">
    <citation type="submission" date="2021-06" db="EMBL/GenBank/DDBJ databases">
        <authorList>
            <person name="Kallberg Y."/>
            <person name="Tangrot J."/>
            <person name="Rosling A."/>
        </authorList>
    </citation>
    <scope>NUCLEOTIDE SEQUENCE</scope>
    <source>
        <strain evidence="2">BR232B</strain>
    </source>
</reference>
<evidence type="ECO:0000259" key="1">
    <source>
        <dbReference type="PROSITE" id="PS50994"/>
    </source>
</evidence>
<dbReference type="PROSITE" id="PS50994">
    <property type="entry name" value="INTEGRASE"/>
    <property type="match status" value="1"/>
</dbReference>
<name>A0A9N9FN50_9GLOM</name>
<proteinExistence type="predicted"/>
<dbReference type="Proteomes" id="UP000789739">
    <property type="component" value="Unassembled WGS sequence"/>
</dbReference>
<dbReference type="OrthoDB" id="3349616at2759"/>
<dbReference type="InterPro" id="IPR012337">
    <property type="entry name" value="RNaseH-like_sf"/>
</dbReference>
<dbReference type="EMBL" id="CAJVPI010000541">
    <property type="protein sequence ID" value="CAG8548115.1"/>
    <property type="molecule type" value="Genomic_DNA"/>
</dbReference>
<dbReference type="GO" id="GO:0015074">
    <property type="term" value="P:DNA integration"/>
    <property type="evidence" value="ECO:0007669"/>
    <property type="project" value="InterPro"/>
</dbReference>
<organism evidence="2 3">
    <name type="scientific">Paraglomus brasilianum</name>
    <dbReference type="NCBI Taxonomy" id="144538"/>
    <lineage>
        <taxon>Eukaryota</taxon>
        <taxon>Fungi</taxon>
        <taxon>Fungi incertae sedis</taxon>
        <taxon>Mucoromycota</taxon>
        <taxon>Glomeromycotina</taxon>
        <taxon>Glomeromycetes</taxon>
        <taxon>Paraglomerales</taxon>
        <taxon>Paraglomeraceae</taxon>
        <taxon>Paraglomus</taxon>
    </lineage>
</organism>
<dbReference type="AlphaFoldDB" id="A0A9N9FN50"/>
<gene>
    <name evidence="2" type="ORF">PBRASI_LOCUS4940</name>
</gene>
<dbReference type="InterPro" id="IPR036397">
    <property type="entry name" value="RNaseH_sf"/>
</dbReference>